<dbReference type="Pfam" id="PF00126">
    <property type="entry name" value="HTH_1"/>
    <property type="match status" value="1"/>
</dbReference>
<dbReference type="EMBL" id="JAPDOD010000002">
    <property type="protein sequence ID" value="MDA0159447.1"/>
    <property type="molecule type" value="Genomic_DNA"/>
</dbReference>
<organism evidence="6 7">
    <name type="scientific">Solirubrobacter ginsenosidimutans</name>
    <dbReference type="NCBI Taxonomy" id="490573"/>
    <lineage>
        <taxon>Bacteria</taxon>
        <taxon>Bacillati</taxon>
        <taxon>Actinomycetota</taxon>
        <taxon>Thermoleophilia</taxon>
        <taxon>Solirubrobacterales</taxon>
        <taxon>Solirubrobacteraceae</taxon>
        <taxon>Solirubrobacter</taxon>
    </lineage>
</organism>
<evidence type="ECO:0000313" key="6">
    <source>
        <dbReference type="EMBL" id="MDA0159447.1"/>
    </source>
</evidence>
<dbReference type="PANTHER" id="PTHR30346">
    <property type="entry name" value="TRANSCRIPTIONAL DUAL REGULATOR HCAR-RELATED"/>
    <property type="match status" value="1"/>
</dbReference>
<dbReference type="Proteomes" id="UP001149140">
    <property type="component" value="Unassembled WGS sequence"/>
</dbReference>
<evidence type="ECO:0000256" key="4">
    <source>
        <dbReference type="ARBA" id="ARBA00023163"/>
    </source>
</evidence>
<dbReference type="Pfam" id="PF03466">
    <property type="entry name" value="LysR_substrate"/>
    <property type="match status" value="1"/>
</dbReference>
<evidence type="ECO:0000256" key="2">
    <source>
        <dbReference type="ARBA" id="ARBA00023015"/>
    </source>
</evidence>
<protein>
    <submittedName>
        <fullName evidence="6">LysR family transcriptional regulator</fullName>
    </submittedName>
</protein>
<dbReference type="Gene3D" id="3.40.190.10">
    <property type="entry name" value="Periplasmic binding protein-like II"/>
    <property type="match status" value="2"/>
</dbReference>
<dbReference type="PANTHER" id="PTHR30346:SF29">
    <property type="entry name" value="LYSR SUBSTRATE-BINDING"/>
    <property type="match status" value="1"/>
</dbReference>
<evidence type="ECO:0000313" key="7">
    <source>
        <dbReference type="Proteomes" id="UP001149140"/>
    </source>
</evidence>
<gene>
    <name evidence="6" type="ORF">OM076_04155</name>
</gene>
<evidence type="ECO:0000256" key="3">
    <source>
        <dbReference type="ARBA" id="ARBA00023125"/>
    </source>
</evidence>
<keyword evidence="7" id="KW-1185">Reference proteome</keyword>
<dbReference type="AlphaFoldDB" id="A0A9X3MNH9"/>
<dbReference type="SUPFAM" id="SSF53850">
    <property type="entry name" value="Periplasmic binding protein-like II"/>
    <property type="match status" value="1"/>
</dbReference>
<proteinExistence type="inferred from homology"/>
<feature type="domain" description="HTH lysR-type" evidence="5">
    <location>
        <begin position="2"/>
        <end position="59"/>
    </location>
</feature>
<dbReference type="GO" id="GO:0003700">
    <property type="term" value="F:DNA-binding transcription factor activity"/>
    <property type="evidence" value="ECO:0007669"/>
    <property type="project" value="InterPro"/>
</dbReference>
<sequence length="293" mass="31267">MLDVRRLRVLRQVAHDGTIAEAARSLHMTGPAISQHLHALEREAGAKLLERDGRTLRLTAAAQTLVAHTETILAQLELAQADLDASEARFGGELRVAAFPTAALALLAPAVGSLLALHPALRVRVDELEPDDALPRLRAGDLDLVIAHFYDRVPRRIDASLETVELLREPLWLAVSGPGERLGDFAEHPWIAPPAGMTCARQVERTCAGAGFEPDVTSRVLGYDQVLAFVAASVGVALVPDLAAVPTDGVRFIALDGACRTVFAATRRGSASRPALMELLAALRSSPRCSIAT</sequence>
<evidence type="ECO:0000256" key="1">
    <source>
        <dbReference type="ARBA" id="ARBA00009437"/>
    </source>
</evidence>
<keyword evidence="4" id="KW-0804">Transcription</keyword>
<dbReference type="GO" id="GO:0003677">
    <property type="term" value="F:DNA binding"/>
    <property type="evidence" value="ECO:0007669"/>
    <property type="project" value="UniProtKB-KW"/>
</dbReference>
<dbReference type="InterPro" id="IPR000847">
    <property type="entry name" value="LysR_HTH_N"/>
</dbReference>
<evidence type="ECO:0000259" key="5">
    <source>
        <dbReference type="PROSITE" id="PS50931"/>
    </source>
</evidence>
<reference evidence="6" key="1">
    <citation type="submission" date="2022-10" db="EMBL/GenBank/DDBJ databases">
        <title>The WGS of Solirubrobacter ginsenosidimutans DSM 21036.</title>
        <authorList>
            <person name="Jiang Z."/>
        </authorList>
    </citation>
    <scope>NUCLEOTIDE SEQUENCE</scope>
    <source>
        <strain evidence="6">DSM 21036</strain>
    </source>
</reference>
<dbReference type="SUPFAM" id="SSF46785">
    <property type="entry name" value="Winged helix' DNA-binding domain"/>
    <property type="match status" value="1"/>
</dbReference>
<comment type="similarity">
    <text evidence="1">Belongs to the LysR transcriptional regulatory family.</text>
</comment>
<dbReference type="InterPro" id="IPR036390">
    <property type="entry name" value="WH_DNA-bd_sf"/>
</dbReference>
<dbReference type="InterPro" id="IPR036388">
    <property type="entry name" value="WH-like_DNA-bd_sf"/>
</dbReference>
<dbReference type="PROSITE" id="PS50931">
    <property type="entry name" value="HTH_LYSR"/>
    <property type="match status" value="1"/>
</dbReference>
<keyword evidence="2" id="KW-0805">Transcription regulation</keyword>
<accession>A0A9X3MNH9</accession>
<comment type="caution">
    <text evidence="6">The sequence shown here is derived from an EMBL/GenBank/DDBJ whole genome shotgun (WGS) entry which is preliminary data.</text>
</comment>
<dbReference type="Gene3D" id="1.10.10.10">
    <property type="entry name" value="Winged helix-like DNA-binding domain superfamily/Winged helix DNA-binding domain"/>
    <property type="match status" value="1"/>
</dbReference>
<dbReference type="GO" id="GO:0032993">
    <property type="term" value="C:protein-DNA complex"/>
    <property type="evidence" value="ECO:0007669"/>
    <property type="project" value="TreeGrafter"/>
</dbReference>
<name>A0A9X3MNH9_9ACTN</name>
<dbReference type="RefSeq" id="WP_270038162.1">
    <property type="nucleotide sequence ID" value="NZ_JAPDOD010000002.1"/>
</dbReference>
<keyword evidence="3" id="KW-0238">DNA-binding</keyword>
<dbReference type="InterPro" id="IPR005119">
    <property type="entry name" value="LysR_subst-bd"/>
</dbReference>